<dbReference type="PANTHER" id="PTHR33706">
    <property type="entry name" value="MORN VARIANT REPEAT PROTEIN"/>
    <property type="match status" value="1"/>
</dbReference>
<dbReference type="OMA" id="DEWIDIC"/>
<proteinExistence type="predicted"/>
<dbReference type="Proteomes" id="UP000688137">
    <property type="component" value="Unassembled WGS sequence"/>
</dbReference>
<name>A0A8S1L253_PARPR</name>
<dbReference type="EMBL" id="CAJJDM010000028">
    <property type="protein sequence ID" value="CAD8059462.1"/>
    <property type="molecule type" value="Genomic_DNA"/>
</dbReference>
<evidence type="ECO:0000313" key="2">
    <source>
        <dbReference type="Proteomes" id="UP000688137"/>
    </source>
</evidence>
<dbReference type="AlphaFoldDB" id="A0A8S1L253"/>
<sequence>MKGRKMQRNCLYQVAGDFMIMKLYLKLGNGLNQTTYLHLIFKSLIQVIIKLKKKLENGIFSTYFIGGGLYDQENQKKISKMIDLSDEFSKESQVTYVGKNQKGNKVGRWNIQFKNENVQIILQIICGGGQFSEENSIKIGKWVEVIDNFGAGVGQLKVTYNGEYNYGKKVGMNRNGYR</sequence>
<gene>
    <name evidence="1" type="ORF">PPRIM_AZ9-3.1.T0290001</name>
</gene>
<organism evidence="1 2">
    <name type="scientific">Paramecium primaurelia</name>
    <dbReference type="NCBI Taxonomy" id="5886"/>
    <lineage>
        <taxon>Eukaryota</taxon>
        <taxon>Sar</taxon>
        <taxon>Alveolata</taxon>
        <taxon>Ciliophora</taxon>
        <taxon>Intramacronucleata</taxon>
        <taxon>Oligohymenophorea</taxon>
        <taxon>Peniculida</taxon>
        <taxon>Parameciidae</taxon>
        <taxon>Paramecium</taxon>
    </lineage>
</organism>
<accession>A0A8S1L253</accession>
<keyword evidence="2" id="KW-1185">Reference proteome</keyword>
<reference evidence="1" key="1">
    <citation type="submission" date="2021-01" db="EMBL/GenBank/DDBJ databases">
        <authorList>
            <consortium name="Genoscope - CEA"/>
            <person name="William W."/>
        </authorList>
    </citation>
    <scope>NUCLEOTIDE SEQUENCE</scope>
</reference>
<protein>
    <submittedName>
        <fullName evidence="1">Uncharacterized protein</fullName>
    </submittedName>
</protein>
<evidence type="ECO:0000313" key="1">
    <source>
        <dbReference type="EMBL" id="CAD8059462.1"/>
    </source>
</evidence>
<dbReference type="PANTHER" id="PTHR33706:SF1">
    <property type="entry name" value="TPR REPEAT PROTEIN"/>
    <property type="match status" value="1"/>
</dbReference>
<comment type="caution">
    <text evidence="1">The sequence shown here is derived from an EMBL/GenBank/DDBJ whole genome shotgun (WGS) entry which is preliminary data.</text>
</comment>